<gene>
    <name evidence="1" type="ORF">E2C01_093375</name>
</gene>
<reference evidence="1 2" key="1">
    <citation type="submission" date="2019-05" db="EMBL/GenBank/DDBJ databases">
        <title>Another draft genome of Portunus trituberculatus and its Hox gene families provides insights of decapod evolution.</title>
        <authorList>
            <person name="Jeong J.-H."/>
            <person name="Song I."/>
            <person name="Kim S."/>
            <person name="Choi T."/>
            <person name="Kim D."/>
            <person name="Ryu S."/>
            <person name="Kim W."/>
        </authorList>
    </citation>
    <scope>NUCLEOTIDE SEQUENCE [LARGE SCALE GENOMIC DNA]</scope>
    <source>
        <tissue evidence="1">Muscle</tissue>
    </source>
</reference>
<dbReference type="Proteomes" id="UP000324222">
    <property type="component" value="Unassembled WGS sequence"/>
</dbReference>
<name>A0A5B7JTU3_PORTR</name>
<evidence type="ECO:0000313" key="1">
    <source>
        <dbReference type="EMBL" id="MPC98025.1"/>
    </source>
</evidence>
<accession>A0A5B7JTU3</accession>
<evidence type="ECO:0000313" key="2">
    <source>
        <dbReference type="Proteomes" id="UP000324222"/>
    </source>
</evidence>
<comment type="caution">
    <text evidence="1">The sequence shown here is derived from an EMBL/GenBank/DDBJ whole genome shotgun (WGS) entry which is preliminary data.</text>
</comment>
<keyword evidence="2" id="KW-1185">Reference proteome</keyword>
<proteinExistence type="predicted"/>
<dbReference type="AlphaFoldDB" id="A0A5B7JTU3"/>
<sequence>MRDARHNKKVPRITLRNWGNWNEGPHTDPATTFTAQPRPLIAQWACPSQQSAATSSITPLRQPRWAALPPLEAAAVLGTD</sequence>
<organism evidence="1 2">
    <name type="scientific">Portunus trituberculatus</name>
    <name type="common">Swimming crab</name>
    <name type="synonym">Neptunus trituberculatus</name>
    <dbReference type="NCBI Taxonomy" id="210409"/>
    <lineage>
        <taxon>Eukaryota</taxon>
        <taxon>Metazoa</taxon>
        <taxon>Ecdysozoa</taxon>
        <taxon>Arthropoda</taxon>
        <taxon>Crustacea</taxon>
        <taxon>Multicrustacea</taxon>
        <taxon>Malacostraca</taxon>
        <taxon>Eumalacostraca</taxon>
        <taxon>Eucarida</taxon>
        <taxon>Decapoda</taxon>
        <taxon>Pleocyemata</taxon>
        <taxon>Brachyura</taxon>
        <taxon>Eubrachyura</taxon>
        <taxon>Portunoidea</taxon>
        <taxon>Portunidae</taxon>
        <taxon>Portuninae</taxon>
        <taxon>Portunus</taxon>
    </lineage>
</organism>
<dbReference type="EMBL" id="VSRR010112405">
    <property type="protein sequence ID" value="MPC98025.1"/>
    <property type="molecule type" value="Genomic_DNA"/>
</dbReference>
<protein>
    <submittedName>
        <fullName evidence="1">Uncharacterized protein</fullName>
    </submittedName>
</protein>